<dbReference type="AlphaFoldDB" id="A0A2N1JDH7"/>
<evidence type="ECO:0000313" key="5">
    <source>
        <dbReference type="EMBL" id="PKI84589.1"/>
    </source>
</evidence>
<comment type="similarity">
    <text evidence="1">Belongs to the IUNH family.</text>
</comment>
<keyword evidence="6" id="KW-1185">Reference proteome</keyword>
<dbReference type="STRING" id="2020962.A0A2N1JDH7"/>
<dbReference type="EMBL" id="KZ454989">
    <property type="protein sequence ID" value="PKI84589.1"/>
    <property type="molecule type" value="Genomic_DNA"/>
</dbReference>
<gene>
    <name evidence="5" type="ORF">MVES_001597</name>
</gene>
<dbReference type="SUPFAM" id="SSF53590">
    <property type="entry name" value="Nucleoside hydrolase"/>
    <property type="match status" value="1"/>
</dbReference>
<keyword evidence="2" id="KW-0378">Hydrolase</keyword>
<evidence type="ECO:0000256" key="2">
    <source>
        <dbReference type="ARBA" id="ARBA00022801"/>
    </source>
</evidence>
<dbReference type="GO" id="GO:0006152">
    <property type="term" value="P:purine nucleoside catabolic process"/>
    <property type="evidence" value="ECO:0007669"/>
    <property type="project" value="TreeGrafter"/>
</dbReference>
<dbReference type="PANTHER" id="PTHR12304">
    <property type="entry name" value="INOSINE-URIDINE PREFERRING NUCLEOSIDE HYDROLASE"/>
    <property type="match status" value="1"/>
</dbReference>
<protein>
    <recommendedName>
        <fullName evidence="4">Inosine/uridine-preferring nucleoside hydrolase domain-containing protein</fullName>
    </recommendedName>
</protein>
<reference evidence="5 6" key="1">
    <citation type="submission" date="2017-10" db="EMBL/GenBank/DDBJ databases">
        <title>A novel species of cold-tolerant Malassezia isolated from bats.</title>
        <authorList>
            <person name="Lorch J.M."/>
            <person name="Palmer J.M."/>
            <person name="Vanderwolf K.J."/>
            <person name="Schmidt K.Z."/>
            <person name="Verant M.L."/>
            <person name="Weller T.J."/>
            <person name="Blehert D.S."/>
        </authorList>
    </citation>
    <scope>NUCLEOTIDE SEQUENCE [LARGE SCALE GENOMIC DNA]</scope>
    <source>
        <strain evidence="5 6">NWHC:44797-103</strain>
    </source>
</reference>
<dbReference type="GO" id="GO:0008477">
    <property type="term" value="F:purine nucleosidase activity"/>
    <property type="evidence" value="ECO:0007669"/>
    <property type="project" value="TreeGrafter"/>
</dbReference>
<dbReference type="OrthoDB" id="5783963at2759"/>
<evidence type="ECO:0000256" key="3">
    <source>
        <dbReference type="ARBA" id="ARBA00023295"/>
    </source>
</evidence>
<dbReference type="InterPro" id="IPR001910">
    <property type="entry name" value="Inosine/uridine_hydrolase_dom"/>
</dbReference>
<proteinExistence type="inferred from homology"/>
<dbReference type="GO" id="GO:0005829">
    <property type="term" value="C:cytosol"/>
    <property type="evidence" value="ECO:0007669"/>
    <property type="project" value="TreeGrafter"/>
</dbReference>
<dbReference type="InterPro" id="IPR023186">
    <property type="entry name" value="IUNH"/>
</dbReference>
<keyword evidence="3" id="KW-0326">Glycosidase</keyword>
<name>A0A2N1JDH7_9BASI</name>
<organism evidence="5 6">
    <name type="scientific">Malassezia vespertilionis</name>
    <dbReference type="NCBI Taxonomy" id="2020962"/>
    <lineage>
        <taxon>Eukaryota</taxon>
        <taxon>Fungi</taxon>
        <taxon>Dikarya</taxon>
        <taxon>Basidiomycota</taxon>
        <taxon>Ustilaginomycotina</taxon>
        <taxon>Malasseziomycetes</taxon>
        <taxon>Malasseziales</taxon>
        <taxon>Malasseziaceae</taxon>
        <taxon>Malassezia</taxon>
    </lineage>
</organism>
<feature type="domain" description="Inosine/uridine-preferring nucleoside hydrolase" evidence="4">
    <location>
        <begin position="8"/>
        <end position="346"/>
    </location>
</feature>
<accession>A0A2N1JDH7</accession>
<evidence type="ECO:0000256" key="1">
    <source>
        <dbReference type="ARBA" id="ARBA00009176"/>
    </source>
</evidence>
<dbReference type="PANTHER" id="PTHR12304:SF56">
    <property type="entry name" value="HYDROLASE, PUTATIVE (AFU_ORTHOLOGUE AFUA_1G11790)-RELATED"/>
    <property type="match status" value="1"/>
</dbReference>
<evidence type="ECO:0000259" key="4">
    <source>
        <dbReference type="Pfam" id="PF01156"/>
    </source>
</evidence>
<evidence type="ECO:0000313" key="6">
    <source>
        <dbReference type="Proteomes" id="UP000232875"/>
    </source>
</evidence>
<dbReference type="Pfam" id="PF01156">
    <property type="entry name" value="IU_nuc_hydro"/>
    <property type="match status" value="1"/>
</dbReference>
<dbReference type="Proteomes" id="UP000232875">
    <property type="component" value="Unassembled WGS sequence"/>
</dbReference>
<dbReference type="InterPro" id="IPR036452">
    <property type="entry name" value="Ribo_hydro-like"/>
</dbReference>
<sequence length="405" mass="43566">MPATPVPLVIDTDPGVDDLLAIILALGSPEVSLEAITLSFGNTTLDYAYANIQRIAHALKVTAKEGALNNTVLAERVEHGTHGKPIRVAMGASKPLGGRMFTASYFHGRDGMSGVSFLPGNPFPCAESSALFGSAPDPMPADELLLDILKQHPPGTVRIAAVAPLTNLALAFLKDPVTFRRVGMISVMGGALDLPGNTSPVAEFNFFADPWAAKVLLEDAVKEGGYLPISLFPLDVTTLHTLPYSKLVRDEHDALYQKSTLVRLISHFLRKPRAVTNSFAPPGTPFDAAKYDLFEAHDPLAIAHCIFASAPHLEWKTAFRVFLLETDGTRTRGFCVVDRRNHGTPIEGQNKAELEERNGAHDEHGIEDTKTAIAAQDVPGANVATTTPGAAWFAEMFLERLGMAT</sequence>
<dbReference type="Gene3D" id="3.90.245.10">
    <property type="entry name" value="Ribonucleoside hydrolase-like"/>
    <property type="match status" value="1"/>
</dbReference>